<evidence type="ECO:0000313" key="4">
    <source>
        <dbReference type="Proteomes" id="UP000309215"/>
    </source>
</evidence>
<feature type="domain" description="Sulfatase-modifying factor enzyme-like" evidence="2">
    <location>
        <begin position="78"/>
        <end position="208"/>
    </location>
</feature>
<dbReference type="InterPro" id="IPR005532">
    <property type="entry name" value="SUMF_dom"/>
</dbReference>
<dbReference type="RefSeq" id="WP_136927942.1">
    <property type="nucleotide sequence ID" value="NZ_SSMQ01000004.1"/>
</dbReference>
<evidence type="ECO:0000313" key="3">
    <source>
        <dbReference type="EMBL" id="TKD12148.1"/>
    </source>
</evidence>
<proteinExistence type="predicted"/>
<reference evidence="3 4" key="1">
    <citation type="submission" date="2019-04" db="EMBL/GenBank/DDBJ databases">
        <authorList>
            <person name="Li Y."/>
            <person name="Wang J."/>
        </authorList>
    </citation>
    <scope>NUCLEOTIDE SEQUENCE [LARGE SCALE GENOMIC DNA]</scope>
    <source>
        <strain evidence="3 4">DSM 14668</strain>
    </source>
</reference>
<name>A0A4U1JJK5_9BACT</name>
<dbReference type="PANTHER" id="PTHR23150:SF19">
    <property type="entry name" value="FORMYLGLYCINE-GENERATING ENZYME"/>
    <property type="match status" value="1"/>
</dbReference>
<keyword evidence="4" id="KW-1185">Reference proteome</keyword>
<dbReference type="GO" id="GO:0120147">
    <property type="term" value="F:formylglycine-generating oxidase activity"/>
    <property type="evidence" value="ECO:0007669"/>
    <property type="project" value="TreeGrafter"/>
</dbReference>
<evidence type="ECO:0000256" key="1">
    <source>
        <dbReference type="SAM" id="MobiDB-lite"/>
    </source>
</evidence>
<comment type="caution">
    <text evidence="3">The sequence shown here is derived from an EMBL/GenBank/DDBJ whole genome shotgun (WGS) entry which is preliminary data.</text>
</comment>
<dbReference type="InterPro" id="IPR042095">
    <property type="entry name" value="SUMF_sf"/>
</dbReference>
<protein>
    <recommendedName>
        <fullName evidence="2">Sulfatase-modifying factor enzyme-like domain-containing protein</fullName>
    </recommendedName>
</protein>
<feature type="region of interest" description="Disordered" evidence="1">
    <location>
        <begin position="255"/>
        <end position="288"/>
    </location>
</feature>
<dbReference type="SUPFAM" id="SSF56436">
    <property type="entry name" value="C-type lectin-like"/>
    <property type="match status" value="1"/>
</dbReference>
<dbReference type="Gene3D" id="3.90.1580.10">
    <property type="entry name" value="paralog of FGE (formylglycine-generating enzyme)"/>
    <property type="match status" value="1"/>
</dbReference>
<feature type="compositionally biased region" description="Basic residues" evidence="1">
    <location>
        <begin position="277"/>
        <end position="288"/>
    </location>
</feature>
<dbReference type="EMBL" id="SSMQ01000004">
    <property type="protein sequence ID" value="TKD12148.1"/>
    <property type="molecule type" value="Genomic_DNA"/>
</dbReference>
<feature type="compositionally biased region" description="Basic and acidic residues" evidence="1">
    <location>
        <begin position="265"/>
        <end position="276"/>
    </location>
</feature>
<evidence type="ECO:0000259" key="2">
    <source>
        <dbReference type="Pfam" id="PF03781"/>
    </source>
</evidence>
<dbReference type="Pfam" id="PF03781">
    <property type="entry name" value="FGE-sulfatase"/>
    <property type="match status" value="1"/>
</dbReference>
<dbReference type="InterPro" id="IPR051043">
    <property type="entry name" value="Sulfatase_Mod_Factor_Kinase"/>
</dbReference>
<dbReference type="Proteomes" id="UP000309215">
    <property type="component" value="Unassembled WGS sequence"/>
</dbReference>
<gene>
    <name evidence="3" type="ORF">E8A74_05945</name>
</gene>
<sequence>MLDPVVATLSLAAFLLHVPAAPSLDPGPTPACPSDMRLVTGTHADEVQHLCTDPRKDAKTTHCFAYFEGLTGEEGARTDVRVCMDQFEAPNRRGARPLVMQSFRMAERWCGQRGKRVCSEQEWELACEGGERRPLAYGWQVNRTQCNSDKAWRPFDARALAAGGEDEKKELEKLWQGSTSGSYLSCVSPFGIYDMMGNVEEWVATRPGRKFPGALMGGFWAKPWTGCRGTNDAHEPTFTFYETGFRCCADPGKLSDTTKAQDGGDTAKDESGEAKPKPAKKKRKKRAG</sequence>
<dbReference type="PANTHER" id="PTHR23150">
    <property type="entry name" value="SULFATASE MODIFYING FACTOR 1, 2"/>
    <property type="match status" value="1"/>
</dbReference>
<organism evidence="3 4">
    <name type="scientific">Polyangium fumosum</name>
    <dbReference type="NCBI Taxonomy" id="889272"/>
    <lineage>
        <taxon>Bacteria</taxon>
        <taxon>Pseudomonadati</taxon>
        <taxon>Myxococcota</taxon>
        <taxon>Polyangia</taxon>
        <taxon>Polyangiales</taxon>
        <taxon>Polyangiaceae</taxon>
        <taxon>Polyangium</taxon>
    </lineage>
</organism>
<dbReference type="InterPro" id="IPR016187">
    <property type="entry name" value="CTDL_fold"/>
</dbReference>
<dbReference type="AlphaFoldDB" id="A0A4U1JJK5"/>
<accession>A0A4U1JJK5</accession>
<dbReference type="OrthoDB" id="5496976at2"/>